<dbReference type="AlphaFoldDB" id="A0A9P7R4I8"/>
<gene>
    <name evidence="1" type="ORF">JMJ77_014205</name>
</gene>
<proteinExistence type="predicted"/>
<dbReference type="EMBL" id="JAESDN010000006">
    <property type="protein sequence ID" value="KAG7048567.1"/>
    <property type="molecule type" value="Genomic_DNA"/>
</dbReference>
<name>A0A9P7R4I8_9PEZI</name>
<reference evidence="1" key="1">
    <citation type="submission" date="2021-05" db="EMBL/GenBank/DDBJ databases">
        <title>Comparative genomics of three Colletotrichum scovillei strains and genetic complementation revealed genes involved fungal growth and virulence on chili pepper.</title>
        <authorList>
            <person name="Hsieh D.-K."/>
            <person name="Chuang S.-C."/>
            <person name="Chen C.-Y."/>
            <person name="Chao Y.-T."/>
            <person name="Lu M.-Y.J."/>
            <person name="Lee M.-H."/>
            <person name="Shih M.-C."/>
        </authorList>
    </citation>
    <scope>NUCLEOTIDE SEQUENCE</scope>
    <source>
        <strain evidence="1">Coll-153</strain>
    </source>
</reference>
<organism evidence="1 2">
    <name type="scientific">Colletotrichum scovillei</name>
    <dbReference type="NCBI Taxonomy" id="1209932"/>
    <lineage>
        <taxon>Eukaryota</taxon>
        <taxon>Fungi</taxon>
        <taxon>Dikarya</taxon>
        <taxon>Ascomycota</taxon>
        <taxon>Pezizomycotina</taxon>
        <taxon>Sordariomycetes</taxon>
        <taxon>Hypocreomycetidae</taxon>
        <taxon>Glomerellales</taxon>
        <taxon>Glomerellaceae</taxon>
        <taxon>Colletotrichum</taxon>
        <taxon>Colletotrichum acutatum species complex</taxon>
    </lineage>
</organism>
<protein>
    <submittedName>
        <fullName evidence="1">Glutathione-dependent formaldehyde-activating enzyme</fullName>
    </submittedName>
</protein>
<sequence>MLPQYLRSRVHVSRLMLTLAIDVDNLKTLHIHPVENTRVNGMPRLRLLVPVLRQLHQITLLLLAQRVELVGDRDAAVLAKRLCENVVAEDVAANLVVVSRQHDLVAVGVHPDVSILFKKMLQLHSMTSLSYVSSMGLLTTATVRAPQWQLPV</sequence>
<accession>A0A9P7R4I8</accession>
<dbReference type="Proteomes" id="UP000699042">
    <property type="component" value="Unassembled WGS sequence"/>
</dbReference>
<evidence type="ECO:0000313" key="1">
    <source>
        <dbReference type="EMBL" id="KAG7048567.1"/>
    </source>
</evidence>
<evidence type="ECO:0000313" key="2">
    <source>
        <dbReference type="Proteomes" id="UP000699042"/>
    </source>
</evidence>
<keyword evidence="2" id="KW-1185">Reference proteome</keyword>
<comment type="caution">
    <text evidence="1">The sequence shown here is derived from an EMBL/GenBank/DDBJ whole genome shotgun (WGS) entry which is preliminary data.</text>
</comment>